<dbReference type="SUPFAM" id="SSF56399">
    <property type="entry name" value="ADP-ribosylation"/>
    <property type="match status" value="1"/>
</dbReference>
<evidence type="ECO:0000313" key="1">
    <source>
        <dbReference type="EMBL" id="KAH9303956.1"/>
    </source>
</evidence>
<name>A0AA38FIW6_TAXCH</name>
<protein>
    <recommendedName>
        <fullName evidence="3">PARP catalytic domain-containing protein</fullName>
    </recommendedName>
</protein>
<reference evidence="1 2" key="1">
    <citation type="journal article" date="2021" name="Nat. Plants">
        <title>The Taxus genome provides insights into paclitaxel biosynthesis.</title>
        <authorList>
            <person name="Xiong X."/>
            <person name="Gou J."/>
            <person name="Liao Q."/>
            <person name="Li Y."/>
            <person name="Zhou Q."/>
            <person name="Bi G."/>
            <person name="Li C."/>
            <person name="Du R."/>
            <person name="Wang X."/>
            <person name="Sun T."/>
            <person name="Guo L."/>
            <person name="Liang H."/>
            <person name="Lu P."/>
            <person name="Wu Y."/>
            <person name="Zhang Z."/>
            <person name="Ro D.K."/>
            <person name="Shang Y."/>
            <person name="Huang S."/>
            <person name="Yan J."/>
        </authorList>
    </citation>
    <scope>NUCLEOTIDE SEQUENCE [LARGE SCALE GENOMIC DNA]</scope>
    <source>
        <strain evidence="1">Ta-2019</strain>
    </source>
</reference>
<dbReference type="EMBL" id="JAHRHJ020000008">
    <property type="protein sequence ID" value="KAH9303956.1"/>
    <property type="molecule type" value="Genomic_DNA"/>
</dbReference>
<dbReference type="Proteomes" id="UP000824469">
    <property type="component" value="Unassembled WGS sequence"/>
</dbReference>
<comment type="caution">
    <text evidence="1">The sequence shown here is derived from an EMBL/GenBank/DDBJ whole genome shotgun (WGS) entry which is preliminary data.</text>
</comment>
<gene>
    <name evidence="1" type="ORF">KI387_008360</name>
</gene>
<keyword evidence="2" id="KW-1185">Reference proteome</keyword>
<accession>A0AA38FIW6</accession>
<evidence type="ECO:0008006" key="3">
    <source>
        <dbReference type="Google" id="ProtNLM"/>
    </source>
</evidence>
<dbReference type="AlphaFoldDB" id="A0AA38FIW6"/>
<evidence type="ECO:0000313" key="2">
    <source>
        <dbReference type="Proteomes" id="UP000824469"/>
    </source>
</evidence>
<dbReference type="OMA" id="QYVFHGT"/>
<proteinExistence type="predicted"/>
<dbReference type="Gene3D" id="3.90.228.10">
    <property type="match status" value="1"/>
</dbReference>
<sequence>VDSDEDDTFDEVPTFYYYNDEGESQLYSVRISKEIFHALALEQRNKLERRHPSHSSDSPSTRIIQDVLPLPVAVMKLECSLGQREMLSMLIEELCEEHCFGHILSKRAHPCTILRKYLNPYALRRSKLFEIFLDTLQREMNKSSNLVGQILNVISKRKIDATDIIQYVFHGTPPVNLNSILQNGMESSCRRNVAQADYFGMNASISIGYCCKENIYRTAKPGVYTLLVFLVLLPGSNHTLNERLGHLYLTNEDHELPIMQVDVEYTGN</sequence>
<feature type="non-terminal residue" evidence="1">
    <location>
        <position position="1"/>
    </location>
</feature>
<organism evidence="1 2">
    <name type="scientific">Taxus chinensis</name>
    <name type="common">Chinese yew</name>
    <name type="synonym">Taxus wallichiana var. chinensis</name>
    <dbReference type="NCBI Taxonomy" id="29808"/>
    <lineage>
        <taxon>Eukaryota</taxon>
        <taxon>Viridiplantae</taxon>
        <taxon>Streptophyta</taxon>
        <taxon>Embryophyta</taxon>
        <taxon>Tracheophyta</taxon>
        <taxon>Spermatophyta</taxon>
        <taxon>Pinopsida</taxon>
        <taxon>Pinidae</taxon>
        <taxon>Conifers II</taxon>
        <taxon>Cupressales</taxon>
        <taxon>Taxaceae</taxon>
        <taxon>Taxus</taxon>
    </lineage>
</organism>